<dbReference type="PATRIC" id="fig|1126211.3.peg.1807"/>
<evidence type="ECO:0000313" key="2">
    <source>
        <dbReference type="Proteomes" id="UP000002878"/>
    </source>
</evidence>
<dbReference type="HOGENOM" id="CLU_3004174_0_0_9"/>
<dbReference type="AlphaFoldDB" id="I2C5F9"/>
<accession>I2C5F9</accession>
<organism evidence="1 2">
    <name type="scientific">Bacillus amyloliquefaciens (strain Y2)</name>
    <name type="common">Bacillus amyloliquefaciens subsp. plantarum (strain B9601-Y2)</name>
    <dbReference type="NCBI Taxonomy" id="1155777"/>
    <lineage>
        <taxon>Bacteria</taxon>
        <taxon>Bacillati</taxon>
        <taxon>Bacillota</taxon>
        <taxon>Bacilli</taxon>
        <taxon>Bacillales</taxon>
        <taxon>Bacillaceae</taxon>
        <taxon>Bacillus</taxon>
        <taxon>Bacillus amyloliquefaciens group</taxon>
    </lineage>
</organism>
<protein>
    <submittedName>
        <fullName evidence="1">Uncharacterized protein</fullName>
    </submittedName>
</protein>
<name>I2C5F9_BACAY</name>
<dbReference type="KEGG" id="bqy:MUS_1895"/>
<evidence type="ECO:0000313" key="1">
    <source>
        <dbReference type="EMBL" id="AFJ61883.1"/>
    </source>
</evidence>
<dbReference type="Proteomes" id="UP000002878">
    <property type="component" value="Chromosome"/>
</dbReference>
<sequence>MFIIWIFVNRSYLNILLTLSSVKNFPVSKNQWIVTVQALKCRASVKKG</sequence>
<reference evidence="1 2" key="1">
    <citation type="journal article" date="2012" name="J. Biotechnol.">
        <title>Genome sequence of the plant growth promoting strain Bacillus amyloliquefaciens subsp. plantarum B9601-Y2 and expression of mersacidin and other secondary metabolites.</title>
        <authorList>
            <person name="He P."/>
            <person name="Hao K."/>
            <person name="Blom J."/>
            <person name="Ruckert C."/>
            <person name="Vater J."/>
            <person name="Mao Z."/>
            <person name="Wu Y."/>
            <person name="Hou M."/>
            <person name="He P."/>
            <person name="He Y."/>
            <person name="Borriss R."/>
        </authorList>
    </citation>
    <scope>NUCLEOTIDE SEQUENCE [LARGE SCALE GENOMIC DNA]</scope>
    <source>
        <strain evidence="1">Y2</strain>
    </source>
</reference>
<gene>
    <name evidence="1" type="ORF">MUS_1895</name>
</gene>
<proteinExistence type="predicted"/>
<dbReference type="EMBL" id="CP003332">
    <property type="protein sequence ID" value="AFJ61883.1"/>
    <property type="molecule type" value="Genomic_DNA"/>
</dbReference>